<keyword evidence="7 15" id="KW-0479">Metal-binding</keyword>
<dbReference type="InterPro" id="IPR033714">
    <property type="entry name" value="tRNA_bind_bactPheRS"/>
</dbReference>
<feature type="domain" description="TRNA-binding" evidence="17">
    <location>
        <begin position="40"/>
        <end position="150"/>
    </location>
</feature>
<dbReference type="Gene3D" id="3.30.930.10">
    <property type="entry name" value="Bira Bifunctional Protein, Domain 2"/>
    <property type="match status" value="1"/>
</dbReference>
<dbReference type="Proteomes" id="UP000240739">
    <property type="component" value="Unassembled WGS sequence"/>
</dbReference>
<feature type="binding site" evidence="15">
    <location>
        <position position="488"/>
    </location>
    <ligand>
        <name>Mg(2+)</name>
        <dbReference type="ChEBI" id="CHEBI:18420"/>
        <note>shared with alpha subunit</note>
    </ligand>
</feature>
<evidence type="ECO:0000256" key="9">
    <source>
        <dbReference type="ARBA" id="ARBA00022840"/>
    </source>
</evidence>
<dbReference type="PANTHER" id="PTHR10947">
    <property type="entry name" value="PHENYLALANYL-TRNA SYNTHETASE BETA CHAIN AND LEUCINE-RICH REPEAT-CONTAINING PROTEIN 47"/>
    <property type="match status" value="1"/>
</dbReference>
<protein>
    <recommendedName>
        <fullName evidence="15">Phenylalanine--tRNA ligase beta subunit</fullName>
        <ecNumber evidence="15">6.1.1.20</ecNumber>
    </recommendedName>
    <alternativeName>
        <fullName evidence="15">Phenylalanyl-tRNA synthetase beta subunit</fullName>
        <shortName evidence="15">PheRS</shortName>
    </alternativeName>
</protein>
<evidence type="ECO:0000259" key="17">
    <source>
        <dbReference type="PROSITE" id="PS50886"/>
    </source>
</evidence>
<evidence type="ECO:0000256" key="16">
    <source>
        <dbReference type="PROSITE-ProRule" id="PRU00209"/>
    </source>
</evidence>
<evidence type="ECO:0000256" key="7">
    <source>
        <dbReference type="ARBA" id="ARBA00022723"/>
    </source>
</evidence>
<dbReference type="InterPro" id="IPR005121">
    <property type="entry name" value="Fdx_antiC-bd"/>
</dbReference>
<dbReference type="CDD" id="cd00769">
    <property type="entry name" value="PheRS_beta_core"/>
    <property type="match status" value="1"/>
</dbReference>
<keyword evidence="11 16" id="KW-0694">RNA-binding</keyword>
<feature type="domain" description="FDX-ACB" evidence="18">
    <location>
        <begin position="749"/>
        <end position="842"/>
    </location>
</feature>
<dbReference type="Gene3D" id="3.30.70.380">
    <property type="entry name" value="Ferrodoxin-fold anticodon-binding domain"/>
    <property type="match status" value="1"/>
</dbReference>
<dbReference type="Pfam" id="PF03147">
    <property type="entry name" value="FDX-ACB"/>
    <property type="match status" value="1"/>
</dbReference>
<dbReference type="SUPFAM" id="SSF46955">
    <property type="entry name" value="Putative DNA-binding domain"/>
    <property type="match status" value="1"/>
</dbReference>
<feature type="binding site" evidence="15">
    <location>
        <position position="491"/>
    </location>
    <ligand>
        <name>Mg(2+)</name>
        <dbReference type="ChEBI" id="CHEBI:18420"/>
        <note>shared with alpha subunit</note>
    </ligand>
</feature>
<dbReference type="SUPFAM" id="SSF55681">
    <property type="entry name" value="Class II aaRS and biotin synthetases"/>
    <property type="match status" value="1"/>
</dbReference>
<keyword evidence="6 15" id="KW-0436">Ligase</keyword>
<evidence type="ECO:0000256" key="15">
    <source>
        <dbReference type="HAMAP-Rule" id="MF_00283"/>
    </source>
</evidence>
<sequence>MKLPLSWLHDHVIPELGTRELATRLAMTGTEIDVIHHHGVDALEHFVVGKVLERAPHPDADKLSVCTVDVGEAEPSQIVCGAPNVAAGQTVAVGRPGSIMPDGTKLKTAKLRGVASAGMILSEDEVAIASDRAGGIMELPDDLVAGTPLADVLLISDEVLELEITPNRPDCLGVYGVAREVAAATGAPLGPPPWEAPAARPAFDELRTQDAAGSGTAGDITITNEAPDLCPRMTWRLYEDVTLAPSPRWLKARLTAAGQRPINNVVDITNYVMLLTGQPLHAFDADRIAGGTLVLRRAADGETITTLDEVERTLDDQMLLFADGDGPTSIAGVMGGARSEIHDAGTGEPGTSRPTTTRVLMEVATWNGPNVNRTMAKLGLRSEAGSRFEKGLAPEQTLEAQAVAHQLMVELCGATPVGGTLDLGGDGPAPAVIRLRDEKVTALLGAPVARDRCAAVLTTLGFGVTPAEDGLDVTVPAFRRIDVTREADLIEEVARLEALDTLPSTVPENRTGHAAQLTHAQKVRRRAEDVLVGVGLHEVCGWSFTEPAVLDRLRIPAEHPLRAVVQLENPMSEAQSILRPTILGSLLDAAAHNRAHGHADVQLFESGSVYAARPAPPEAWAGRRPAPADEHHALAVLLHGAAAPASWQGAGSPAPADVFTAKGILEAVLGTLRVPFSIGDAPEGAWPFLHPGRSGAVLDADGARIGFLGEVHPLVAQAWDLDGPVAAFAVDLGKVAALAPEVVGYRDLTSFPALRQDLAVVVADDVPAQRVLDVVRGAGGKRLADVRVFDVYRGAQLGEGRVSLALHCEFRAPDRTLTDEDVAPVRAKIVAALAEQVGGELRG</sequence>
<dbReference type="SMART" id="SM00896">
    <property type="entry name" value="FDX-ACB"/>
    <property type="match status" value="1"/>
</dbReference>
<evidence type="ECO:0000256" key="3">
    <source>
        <dbReference type="ARBA" id="ARBA00011209"/>
    </source>
</evidence>
<dbReference type="HAMAP" id="MF_00283">
    <property type="entry name" value="Phe_tRNA_synth_beta1"/>
    <property type="match status" value="1"/>
</dbReference>
<dbReference type="NCBIfam" id="TIGR00472">
    <property type="entry name" value="pheT_bact"/>
    <property type="match status" value="1"/>
</dbReference>
<dbReference type="GO" id="GO:0000049">
    <property type="term" value="F:tRNA binding"/>
    <property type="evidence" value="ECO:0007669"/>
    <property type="project" value="UniProtKB-UniRule"/>
</dbReference>
<dbReference type="PROSITE" id="PS51447">
    <property type="entry name" value="FDX_ACB"/>
    <property type="match status" value="1"/>
</dbReference>
<dbReference type="Gene3D" id="3.50.40.10">
    <property type="entry name" value="Phenylalanyl-trna Synthetase, Chain B, domain 3"/>
    <property type="match status" value="1"/>
</dbReference>
<evidence type="ECO:0000313" key="20">
    <source>
        <dbReference type="EMBL" id="PTL54112.1"/>
    </source>
</evidence>
<keyword evidence="21" id="KW-1185">Reference proteome</keyword>
<dbReference type="SMART" id="SM00873">
    <property type="entry name" value="B3_4"/>
    <property type="match status" value="1"/>
</dbReference>
<comment type="caution">
    <text evidence="20">The sequence shown here is derived from an EMBL/GenBank/DDBJ whole genome shotgun (WGS) entry which is preliminary data.</text>
</comment>
<dbReference type="GO" id="GO:0005524">
    <property type="term" value="F:ATP binding"/>
    <property type="evidence" value="ECO:0007669"/>
    <property type="project" value="UniProtKB-UniRule"/>
</dbReference>
<dbReference type="GO" id="GO:0006432">
    <property type="term" value="P:phenylalanyl-tRNA aminoacylation"/>
    <property type="evidence" value="ECO:0007669"/>
    <property type="project" value="UniProtKB-UniRule"/>
</dbReference>
<dbReference type="InterPro" id="IPR004532">
    <property type="entry name" value="Phe-tRNA-ligase_IIc_bsu_bact"/>
</dbReference>
<accession>A0A2T4UB70</accession>
<dbReference type="PANTHER" id="PTHR10947:SF0">
    <property type="entry name" value="PHENYLALANINE--TRNA LIGASE BETA SUBUNIT"/>
    <property type="match status" value="1"/>
</dbReference>
<dbReference type="AlphaFoldDB" id="A0A2T4UB70"/>
<dbReference type="InterPro" id="IPR005147">
    <property type="entry name" value="tRNA_synthase_B5-dom"/>
</dbReference>
<dbReference type="RefSeq" id="WP_107571387.1">
    <property type="nucleotide sequence ID" value="NZ_PYYB01000006.1"/>
</dbReference>
<evidence type="ECO:0000256" key="6">
    <source>
        <dbReference type="ARBA" id="ARBA00022598"/>
    </source>
</evidence>
<keyword evidence="9 15" id="KW-0067">ATP-binding</keyword>
<evidence type="ECO:0000256" key="5">
    <source>
        <dbReference type="ARBA" id="ARBA00022555"/>
    </source>
</evidence>
<comment type="subcellular location">
    <subcellularLocation>
        <location evidence="1 15">Cytoplasm</location>
    </subcellularLocation>
</comment>
<evidence type="ECO:0000256" key="4">
    <source>
        <dbReference type="ARBA" id="ARBA00022490"/>
    </source>
</evidence>
<evidence type="ECO:0000256" key="1">
    <source>
        <dbReference type="ARBA" id="ARBA00004496"/>
    </source>
</evidence>
<evidence type="ECO:0000256" key="13">
    <source>
        <dbReference type="ARBA" id="ARBA00023146"/>
    </source>
</evidence>
<reference evidence="20 21" key="1">
    <citation type="submission" date="2018-03" db="EMBL/GenBank/DDBJ databases">
        <title>Aquarubrobacter algicola gen. nov., sp. nov., a novel actinobacterium isolated from shallow eutrophic lake during the end of cyanobacterial harmful algal blooms.</title>
        <authorList>
            <person name="Chun S.J."/>
        </authorList>
    </citation>
    <scope>NUCLEOTIDE SEQUENCE [LARGE SCALE GENOMIC DNA]</scope>
    <source>
        <strain evidence="20 21">Seoho-28</strain>
    </source>
</reference>
<organism evidence="20 21">
    <name type="scientific">Paraconexibacter algicola</name>
    <dbReference type="NCBI Taxonomy" id="2133960"/>
    <lineage>
        <taxon>Bacteria</taxon>
        <taxon>Bacillati</taxon>
        <taxon>Actinomycetota</taxon>
        <taxon>Thermoleophilia</taxon>
        <taxon>Solirubrobacterales</taxon>
        <taxon>Paraconexibacteraceae</taxon>
        <taxon>Paraconexibacter</taxon>
    </lineage>
</organism>
<dbReference type="SUPFAM" id="SSF50249">
    <property type="entry name" value="Nucleic acid-binding proteins"/>
    <property type="match status" value="1"/>
</dbReference>
<comment type="similarity">
    <text evidence="2 15">Belongs to the phenylalanyl-tRNA synthetase beta subunit family. Type 1 subfamily.</text>
</comment>
<evidence type="ECO:0000256" key="2">
    <source>
        <dbReference type="ARBA" id="ARBA00008653"/>
    </source>
</evidence>
<keyword evidence="13 15" id="KW-0030">Aminoacyl-tRNA synthetase</keyword>
<evidence type="ECO:0000256" key="12">
    <source>
        <dbReference type="ARBA" id="ARBA00022917"/>
    </source>
</evidence>
<dbReference type="GO" id="GO:0004826">
    <property type="term" value="F:phenylalanine-tRNA ligase activity"/>
    <property type="evidence" value="ECO:0007669"/>
    <property type="project" value="UniProtKB-UniRule"/>
</dbReference>
<dbReference type="SUPFAM" id="SSF54991">
    <property type="entry name" value="Anticodon-binding domain of PheRS"/>
    <property type="match status" value="1"/>
</dbReference>
<feature type="binding site" evidence="15">
    <location>
        <position position="492"/>
    </location>
    <ligand>
        <name>Mg(2+)</name>
        <dbReference type="ChEBI" id="CHEBI:18420"/>
        <note>shared with alpha subunit</note>
    </ligand>
</feature>
<feature type="domain" description="B5" evidence="19">
    <location>
        <begin position="428"/>
        <end position="504"/>
    </location>
</feature>
<keyword evidence="8 15" id="KW-0547">Nucleotide-binding</keyword>
<comment type="catalytic activity">
    <reaction evidence="14 15">
        <text>tRNA(Phe) + L-phenylalanine + ATP = L-phenylalanyl-tRNA(Phe) + AMP + diphosphate + H(+)</text>
        <dbReference type="Rhea" id="RHEA:19413"/>
        <dbReference type="Rhea" id="RHEA-COMP:9668"/>
        <dbReference type="Rhea" id="RHEA-COMP:9699"/>
        <dbReference type="ChEBI" id="CHEBI:15378"/>
        <dbReference type="ChEBI" id="CHEBI:30616"/>
        <dbReference type="ChEBI" id="CHEBI:33019"/>
        <dbReference type="ChEBI" id="CHEBI:58095"/>
        <dbReference type="ChEBI" id="CHEBI:78442"/>
        <dbReference type="ChEBI" id="CHEBI:78531"/>
        <dbReference type="ChEBI" id="CHEBI:456215"/>
        <dbReference type="EC" id="6.1.1.20"/>
    </reaction>
</comment>
<dbReference type="NCBIfam" id="NF045760">
    <property type="entry name" value="YtpR"/>
    <property type="match status" value="1"/>
</dbReference>
<evidence type="ECO:0000259" key="19">
    <source>
        <dbReference type="PROSITE" id="PS51483"/>
    </source>
</evidence>
<dbReference type="Pfam" id="PF17759">
    <property type="entry name" value="tRNA_synthFbeta"/>
    <property type="match status" value="1"/>
</dbReference>
<dbReference type="InterPro" id="IPR045060">
    <property type="entry name" value="Phe-tRNA-ligase_IIc_bsu"/>
</dbReference>
<keyword evidence="5 16" id="KW-0820">tRNA-binding</keyword>
<dbReference type="Gene3D" id="2.40.50.140">
    <property type="entry name" value="Nucleic acid-binding proteins"/>
    <property type="match status" value="1"/>
</dbReference>
<dbReference type="OrthoDB" id="9805455at2"/>
<evidence type="ECO:0000256" key="14">
    <source>
        <dbReference type="ARBA" id="ARBA00049255"/>
    </source>
</evidence>
<comment type="subunit">
    <text evidence="3 15">Tetramer of two alpha and two beta subunits.</text>
</comment>
<dbReference type="FunFam" id="2.40.50.140:FF:000045">
    <property type="entry name" value="Phenylalanine--tRNA ligase beta subunit"/>
    <property type="match status" value="1"/>
</dbReference>
<dbReference type="Pfam" id="PF03484">
    <property type="entry name" value="B5"/>
    <property type="match status" value="1"/>
</dbReference>
<evidence type="ECO:0000256" key="8">
    <source>
        <dbReference type="ARBA" id="ARBA00022741"/>
    </source>
</evidence>
<dbReference type="Gene3D" id="3.30.56.10">
    <property type="match status" value="2"/>
</dbReference>
<feature type="binding site" evidence="15">
    <location>
        <position position="482"/>
    </location>
    <ligand>
        <name>Mg(2+)</name>
        <dbReference type="ChEBI" id="CHEBI:18420"/>
        <note>shared with alpha subunit</note>
    </ligand>
</feature>
<dbReference type="InterPro" id="IPR012340">
    <property type="entry name" value="NA-bd_OB-fold"/>
</dbReference>
<comment type="cofactor">
    <cofactor evidence="15">
        <name>Mg(2+)</name>
        <dbReference type="ChEBI" id="CHEBI:18420"/>
    </cofactor>
    <text evidence="15">Binds 2 magnesium ions per tetramer.</text>
</comment>
<dbReference type="PROSITE" id="PS51483">
    <property type="entry name" value="B5"/>
    <property type="match status" value="1"/>
</dbReference>
<evidence type="ECO:0000256" key="10">
    <source>
        <dbReference type="ARBA" id="ARBA00022842"/>
    </source>
</evidence>
<dbReference type="InterPro" id="IPR005146">
    <property type="entry name" value="B3/B4_tRNA-bd"/>
</dbReference>
<dbReference type="EC" id="6.1.1.20" evidence="15"/>
<evidence type="ECO:0000259" key="18">
    <source>
        <dbReference type="PROSITE" id="PS51447"/>
    </source>
</evidence>
<dbReference type="SMART" id="SM00874">
    <property type="entry name" value="B5"/>
    <property type="match status" value="1"/>
</dbReference>
<dbReference type="InterPro" id="IPR036690">
    <property type="entry name" value="Fdx_antiC-bd_sf"/>
</dbReference>
<dbReference type="SUPFAM" id="SSF56037">
    <property type="entry name" value="PheT/TilS domain"/>
    <property type="match status" value="1"/>
</dbReference>
<dbReference type="GO" id="GO:0009328">
    <property type="term" value="C:phenylalanine-tRNA ligase complex"/>
    <property type="evidence" value="ECO:0007669"/>
    <property type="project" value="TreeGrafter"/>
</dbReference>
<keyword evidence="12 15" id="KW-0648">Protein biosynthesis</keyword>
<dbReference type="Pfam" id="PF01588">
    <property type="entry name" value="tRNA_bind"/>
    <property type="match status" value="1"/>
</dbReference>
<dbReference type="InterPro" id="IPR020825">
    <property type="entry name" value="Phe-tRNA_synthase-like_B3/B4"/>
</dbReference>
<evidence type="ECO:0000313" key="21">
    <source>
        <dbReference type="Proteomes" id="UP000240739"/>
    </source>
</evidence>
<keyword evidence="10 15" id="KW-0460">Magnesium</keyword>
<dbReference type="InterPro" id="IPR002547">
    <property type="entry name" value="tRNA-bd_dom"/>
</dbReference>
<dbReference type="CDD" id="cd02796">
    <property type="entry name" value="tRNA_bind_bactPheRS"/>
    <property type="match status" value="1"/>
</dbReference>
<dbReference type="GO" id="GO:0000287">
    <property type="term" value="F:magnesium ion binding"/>
    <property type="evidence" value="ECO:0007669"/>
    <property type="project" value="UniProtKB-UniRule"/>
</dbReference>
<dbReference type="Pfam" id="PF03483">
    <property type="entry name" value="B3_4"/>
    <property type="match status" value="1"/>
</dbReference>
<keyword evidence="4 15" id="KW-0963">Cytoplasm</keyword>
<dbReference type="EMBL" id="PYYB01000006">
    <property type="protein sequence ID" value="PTL54112.1"/>
    <property type="molecule type" value="Genomic_DNA"/>
</dbReference>
<proteinExistence type="inferred from homology"/>
<name>A0A2T4UB70_9ACTN</name>
<gene>
    <name evidence="15" type="primary">pheT</name>
    <name evidence="20" type="ORF">C7Y72_22120</name>
</gene>
<evidence type="ECO:0000256" key="11">
    <source>
        <dbReference type="ARBA" id="ARBA00022884"/>
    </source>
</evidence>
<dbReference type="InterPro" id="IPR045864">
    <property type="entry name" value="aa-tRNA-synth_II/BPL/LPL"/>
</dbReference>
<dbReference type="PROSITE" id="PS50886">
    <property type="entry name" value="TRBD"/>
    <property type="match status" value="1"/>
</dbReference>
<dbReference type="InterPro" id="IPR041616">
    <property type="entry name" value="PheRS_beta_core"/>
</dbReference>
<dbReference type="InterPro" id="IPR009061">
    <property type="entry name" value="DNA-bd_dom_put_sf"/>
</dbReference>
<dbReference type="FunFam" id="3.30.70.380:FF:000001">
    <property type="entry name" value="Phenylalanine--tRNA ligase beta subunit"/>
    <property type="match status" value="1"/>
</dbReference>